<name>A0A3D9L3Q0_MARFU</name>
<dbReference type="Proteomes" id="UP000256779">
    <property type="component" value="Unassembled WGS sequence"/>
</dbReference>
<feature type="compositionally biased region" description="Low complexity" evidence="1">
    <location>
        <begin position="91"/>
        <end position="101"/>
    </location>
</feature>
<organism evidence="2 3">
    <name type="scientific">Marinoscillum furvescens DSM 4134</name>
    <dbReference type="NCBI Taxonomy" id="1122208"/>
    <lineage>
        <taxon>Bacteria</taxon>
        <taxon>Pseudomonadati</taxon>
        <taxon>Bacteroidota</taxon>
        <taxon>Cytophagia</taxon>
        <taxon>Cytophagales</taxon>
        <taxon>Reichenbachiellaceae</taxon>
        <taxon>Marinoscillum</taxon>
    </lineage>
</organism>
<sequence>MKNTQKWVEEIEGFLKELGFAESDHTDRSEIKPITTIFKGIVWLPQFEHTFDQSKKGDPLGRPWIHQMTDKSCLSIFPVYKSAVSTNSASLARATTSSSSSGDNPLTPIPPITSPDFTMGKPPPKQVI</sequence>
<dbReference type="EMBL" id="QREG01000006">
    <property type="protein sequence ID" value="REE00079.1"/>
    <property type="molecule type" value="Genomic_DNA"/>
</dbReference>
<proteinExistence type="predicted"/>
<evidence type="ECO:0000313" key="2">
    <source>
        <dbReference type="EMBL" id="REE00079.1"/>
    </source>
</evidence>
<evidence type="ECO:0000256" key="1">
    <source>
        <dbReference type="SAM" id="MobiDB-lite"/>
    </source>
</evidence>
<protein>
    <submittedName>
        <fullName evidence="2">Uncharacterized protein</fullName>
    </submittedName>
</protein>
<keyword evidence="3" id="KW-1185">Reference proteome</keyword>
<gene>
    <name evidence="2" type="ORF">C7460_10616</name>
</gene>
<comment type="caution">
    <text evidence="2">The sequence shown here is derived from an EMBL/GenBank/DDBJ whole genome shotgun (WGS) entry which is preliminary data.</text>
</comment>
<feature type="region of interest" description="Disordered" evidence="1">
    <location>
        <begin position="91"/>
        <end position="128"/>
    </location>
</feature>
<evidence type="ECO:0000313" key="3">
    <source>
        <dbReference type="Proteomes" id="UP000256779"/>
    </source>
</evidence>
<reference evidence="2 3" key="1">
    <citation type="submission" date="2018-07" db="EMBL/GenBank/DDBJ databases">
        <title>Genomic Encyclopedia of Type Strains, Phase IV (KMG-IV): sequencing the most valuable type-strain genomes for metagenomic binning, comparative biology and taxonomic classification.</title>
        <authorList>
            <person name="Goeker M."/>
        </authorList>
    </citation>
    <scope>NUCLEOTIDE SEQUENCE [LARGE SCALE GENOMIC DNA]</scope>
    <source>
        <strain evidence="2 3">DSM 4134</strain>
    </source>
</reference>
<dbReference type="AlphaFoldDB" id="A0A3D9L3Q0"/>
<accession>A0A3D9L3Q0</accession>